<dbReference type="Pfam" id="PF08784">
    <property type="entry name" value="RPA_C"/>
    <property type="match status" value="1"/>
</dbReference>
<comment type="similarity">
    <text evidence="1">Belongs to the replication factor A protein 2 family.</text>
</comment>
<evidence type="ECO:0000313" key="3">
    <source>
        <dbReference type="EMBL" id="TKR77773.1"/>
    </source>
</evidence>
<name>A0A4U5N678_STECR</name>
<dbReference type="InterPro" id="IPR036388">
    <property type="entry name" value="WH-like_DNA-bd_sf"/>
</dbReference>
<evidence type="ECO:0000259" key="2">
    <source>
        <dbReference type="Pfam" id="PF08784"/>
    </source>
</evidence>
<evidence type="ECO:0000313" key="4">
    <source>
        <dbReference type="Proteomes" id="UP000298663"/>
    </source>
</evidence>
<feature type="domain" description="Replication protein A C-terminal" evidence="2">
    <location>
        <begin position="224"/>
        <end position="295"/>
    </location>
</feature>
<keyword evidence="4" id="KW-1185">Reference proteome</keyword>
<sequence length="300" mass="32302">MMDATYDAGGAGGWGEFGASQSTSTPAAGKPSALERLPVFVTVKELCHIPEGEEKISIGGLSFTNVRVVGTVGAITASEDNAHSTEYSLQDISEPQYCFTVVNYVGLNPDARDTQIFNEGARIHAVGKVRSFDGRLIIVAYQVREIESDGEFEAFELEAKIGRHFFENNLQEAHSGMDLTRYDKTILSSHCRGNRPTNTVGYGGVPATPGGAAAQGSFFSPPAKRARTDAPMVDESKGLAGQKLRIYQYIVNNSEPTVGVNIRTVKGAIGGDSNFSNDVAYLTDEGHIYNTHDDDHYAPI</sequence>
<evidence type="ECO:0000256" key="1">
    <source>
        <dbReference type="ARBA" id="ARBA00007815"/>
    </source>
</evidence>
<accession>A0A4U5N678</accession>
<reference evidence="3 4" key="1">
    <citation type="journal article" date="2015" name="Genome Biol.">
        <title>Comparative genomics of Steinernema reveals deeply conserved gene regulatory networks.</title>
        <authorList>
            <person name="Dillman A.R."/>
            <person name="Macchietto M."/>
            <person name="Porter C.F."/>
            <person name="Rogers A."/>
            <person name="Williams B."/>
            <person name="Antoshechkin I."/>
            <person name="Lee M.M."/>
            <person name="Goodwin Z."/>
            <person name="Lu X."/>
            <person name="Lewis E.E."/>
            <person name="Goodrich-Blair H."/>
            <person name="Stock S.P."/>
            <person name="Adams B.J."/>
            <person name="Sternberg P.W."/>
            <person name="Mortazavi A."/>
        </authorList>
    </citation>
    <scope>NUCLEOTIDE SEQUENCE [LARGE SCALE GENOMIC DNA]</scope>
    <source>
        <strain evidence="3 4">ALL</strain>
    </source>
</reference>
<gene>
    <name evidence="3" type="ORF">L596_018686</name>
</gene>
<dbReference type="Gene3D" id="1.10.10.10">
    <property type="entry name" value="Winged helix-like DNA-binding domain superfamily/Winged helix DNA-binding domain"/>
    <property type="match status" value="1"/>
</dbReference>
<dbReference type="InterPro" id="IPR036390">
    <property type="entry name" value="WH_DNA-bd_sf"/>
</dbReference>
<dbReference type="InterPro" id="IPR014892">
    <property type="entry name" value="RPA_C"/>
</dbReference>
<comment type="caution">
    <text evidence="3">The sequence shown here is derived from an EMBL/GenBank/DDBJ whole genome shotgun (WGS) entry which is preliminary data.</text>
</comment>
<organism evidence="3 4">
    <name type="scientific">Steinernema carpocapsae</name>
    <name type="common">Entomopathogenic nematode</name>
    <dbReference type="NCBI Taxonomy" id="34508"/>
    <lineage>
        <taxon>Eukaryota</taxon>
        <taxon>Metazoa</taxon>
        <taxon>Ecdysozoa</taxon>
        <taxon>Nematoda</taxon>
        <taxon>Chromadorea</taxon>
        <taxon>Rhabditida</taxon>
        <taxon>Tylenchina</taxon>
        <taxon>Panagrolaimomorpha</taxon>
        <taxon>Strongyloidoidea</taxon>
        <taxon>Steinernematidae</taxon>
        <taxon>Steinernema</taxon>
    </lineage>
</organism>
<dbReference type="STRING" id="34508.A0A4U5N678"/>
<dbReference type="AlphaFoldDB" id="A0A4U5N678"/>
<proteinExistence type="inferred from homology"/>
<dbReference type="SUPFAM" id="SSF50249">
    <property type="entry name" value="Nucleic acid-binding proteins"/>
    <property type="match status" value="1"/>
</dbReference>
<reference evidence="3 4" key="2">
    <citation type="journal article" date="2019" name="G3 (Bethesda)">
        <title>Hybrid Assembly of the Genome of the Entomopathogenic Nematode Steinernema carpocapsae Identifies the X-Chromosome.</title>
        <authorList>
            <person name="Serra L."/>
            <person name="Macchietto M."/>
            <person name="Macias-Munoz A."/>
            <person name="McGill C.J."/>
            <person name="Rodriguez I.M."/>
            <person name="Rodriguez B."/>
            <person name="Murad R."/>
            <person name="Mortazavi A."/>
        </authorList>
    </citation>
    <scope>NUCLEOTIDE SEQUENCE [LARGE SCALE GENOMIC DNA]</scope>
    <source>
        <strain evidence="3 4">ALL</strain>
    </source>
</reference>
<dbReference type="EMBL" id="AZBU02000005">
    <property type="protein sequence ID" value="TKR77773.1"/>
    <property type="molecule type" value="Genomic_DNA"/>
</dbReference>
<dbReference type="OrthoDB" id="25571at2759"/>
<dbReference type="Gene3D" id="2.40.50.140">
    <property type="entry name" value="Nucleic acid-binding proteins"/>
    <property type="match status" value="1"/>
</dbReference>
<protein>
    <recommendedName>
        <fullName evidence="2">Replication protein A C-terminal domain-containing protein</fullName>
    </recommendedName>
</protein>
<dbReference type="InterPro" id="IPR012340">
    <property type="entry name" value="NA-bd_OB-fold"/>
</dbReference>
<dbReference type="SUPFAM" id="SSF46785">
    <property type="entry name" value="Winged helix' DNA-binding domain"/>
    <property type="match status" value="1"/>
</dbReference>
<dbReference type="Proteomes" id="UP000298663">
    <property type="component" value="Unassembled WGS sequence"/>
</dbReference>